<evidence type="ECO:0000256" key="1">
    <source>
        <dbReference type="ARBA" id="ARBA00007989"/>
    </source>
</evidence>
<reference evidence="4" key="2">
    <citation type="submission" date="2023-02" db="EMBL/GenBank/DDBJ databases">
        <authorList>
            <consortium name="DOE Joint Genome Institute"/>
            <person name="Mondo S.J."/>
            <person name="Chang Y."/>
            <person name="Wang Y."/>
            <person name="Ahrendt S."/>
            <person name="Andreopoulos W."/>
            <person name="Barry K."/>
            <person name="Beard J."/>
            <person name="Benny G.L."/>
            <person name="Blankenship S."/>
            <person name="Bonito G."/>
            <person name="Cuomo C."/>
            <person name="Desiro A."/>
            <person name="Gervers K.A."/>
            <person name="Hundley H."/>
            <person name="Kuo A."/>
            <person name="LaButti K."/>
            <person name="Lang B.F."/>
            <person name="Lipzen A."/>
            <person name="O'Donnell K."/>
            <person name="Pangilinan J."/>
            <person name="Reynolds N."/>
            <person name="Sandor L."/>
            <person name="Smith M.W."/>
            <person name="Tsang A."/>
            <person name="Grigoriev I.V."/>
            <person name="Stajich J.E."/>
            <person name="Spatafora J.W."/>
        </authorList>
    </citation>
    <scope>NUCLEOTIDE SEQUENCE</scope>
    <source>
        <strain evidence="4">RSA 2281</strain>
    </source>
</reference>
<keyword evidence="5" id="KW-1185">Reference proteome</keyword>
<dbReference type="PRINTS" id="PR00310">
    <property type="entry name" value="ANTIPRLFBTG1"/>
</dbReference>
<dbReference type="Pfam" id="PF07742">
    <property type="entry name" value="BTG"/>
    <property type="match status" value="1"/>
</dbReference>
<sequence length="239" mass="26468">MHMEIAQAVDFLGRLLQSKFEQNDLLSFKHELTKVLKARFADHWDPQQPTRGNGFRSISNLNSQLDPVLLQAAVKSSVSPSLIYMNLPRDFVLWIDPFSVSYRVGDHGNIMTLFEDRSRGRITFKLDPNSMPKSPAMSPHIIPPPRASSAVRISPPPSPHQLQRHATPPPLAASPLSKHVKIAKPQPTNTTLTPVQSQQEQVANKNKEKDTSSSTPTSTTGTTTPTTPDNKDQPLIMAN</sequence>
<dbReference type="AlphaFoldDB" id="A0AAD5KJ81"/>
<feature type="domain" description="Anti-proliferative protein" evidence="3">
    <location>
        <begin position="1"/>
        <end position="107"/>
    </location>
</feature>
<dbReference type="InterPro" id="IPR036054">
    <property type="entry name" value="BTG-like_sf"/>
</dbReference>
<evidence type="ECO:0000313" key="5">
    <source>
        <dbReference type="Proteomes" id="UP001209540"/>
    </source>
</evidence>
<dbReference type="InterPro" id="IPR002087">
    <property type="entry name" value="Anti_prolifrtn"/>
</dbReference>
<comment type="similarity">
    <text evidence="1">Belongs to the BTG family.</text>
</comment>
<accession>A0AAD5KJ81</accession>
<dbReference type="Gene3D" id="3.90.640.90">
    <property type="entry name" value="Anti-proliferative protein, N-terminal domain"/>
    <property type="match status" value="1"/>
</dbReference>
<evidence type="ECO:0000259" key="3">
    <source>
        <dbReference type="SMART" id="SM00099"/>
    </source>
</evidence>
<comment type="caution">
    <text evidence="4">The sequence shown here is derived from an EMBL/GenBank/DDBJ whole genome shotgun (WGS) entry which is preliminary data.</text>
</comment>
<dbReference type="InterPro" id="IPR033332">
    <property type="entry name" value="BTG"/>
</dbReference>
<feature type="compositionally biased region" description="Polar residues" evidence="2">
    <location>
        <begin position="186"/>
        <end position="204"/>
    </location>
</feature>
<feature type="region of interest" description="Disordered" evidence="2">
    <location>
        <begin position="125"/>
        <end position="239"/>
    </location>
</feature>
<feature type="compositionally biased region" description="Low complexity" evidence="2">
    <location>
        <begin position="212"/>
        <end position="228"/>
    </location>
</feature>
<proteinExistence type="inferred from homology"/>
<dbReference type="SMART" id="SM00099">
    <property type="entry name" value="btg1"/>
    <property type="match status" value="1"/>
</dbReference>
<evidence type="ECO:0000313" key="4">
    <source>
        <dbReference type="EMBL" id="KAI9273073.1"/>
    </source>
</evidence>
<dbReference type="GO" id="GO:0005737">
    <property type="term" value="C:cytoplasm"/>
    <property type="evidence" value="ECO:0007669"/>
    <property type="project" value="TreeGrafter"/>
</dbReference>
<name>A0AAD5KJ81_9FUNG</name>
<dbReference type="SUPFAM" id="SSF160696">
    <property type="entry name" value="BTG domain-like"/>
    <property type="match status" value="1"/>
</dbReference>
<organism evidence="4 5">
    <name type="scientific">Phascolomyces articulosus</name>
    <dbReference type="NCBI Taxonomy" id="60185"/>
    <lineage>
        <taxon>Eukaryota</taxon>
        <taxon>Fungi</taxon>
        <taxon>Fungi incertae sedis</taxon>
        <taxon>Mucoromycota</taxon>
        <taxon>Mucoromycotina</taxon>
        <taxon>Mucoromycetes</taxon>
        <taxon>Mucorales</taxon>
        <taxon>Lichtheimiaceae</taxon>
        <taxon>Phascolomyces</taxon>
    </lineage>
</organism>
<dbReference type="Proteomes" id="UP001209540">
    <property type="component" value="Unassembled WGS sequence"/>
</dbReference>
<dbReference type="PANTHER" id="PTHR22978:SF22">
    <property type="entry name" value="BTG FAMILY PROTEIN"/>
    <property type="match status" value="1"/>
</dbReference>
<gene>
    <name evidence="4" type="ORF">BDA99DRAFT_499949</name>
</gene>
<evidence type="ECO:0000256" key="2">
    <source>
        <dbReference type="SAM" id="MobiDB-lite"/>
    </source>
</evidence>
<reference evidence="4" key="1">
    <citation type="journal article" date="2022" name="IScience">
        <title>Evolution of zygomycete secretomes and the origins of terrestrial fungal ecologies.</title>
        <authorList>
            <person name="Chang Y."/>
            <person name="Wang Y."/>
            <person name="Mondo S."/>
            <person name="Ahrendt S."/>
            <person name="Andreopoulos W."/>
            <person name="Barry K."/>
            <person name="Beard J."/>
            <person name="Benny G.L."/>
            <person name="Blankenship S."/>
            <person name="Bonito G."/>
            <person name="Cuomo C."/>
            <person name="Desiro A."/>
            <person name="Gervers K.A."/>
            <person name="Hundley H."/>
            <person name="Kuo A."/>
            <person name="LaButti K."/>
            <person name="Lang B.F."/>
            <person name="Lipzen A."/>
            <person name="O'Donnell K."/>
            <person name="Pangilinan J."/>
            <person name="Reynolds N."/>
            <person name="Sandor L."/>
            <person name="Smith M.E."/>
            <person name="Tsang A."/>
            <person name="Grigoriev I.V."/>
            <person name="Stajich J.E."/>
            <person name="Spatafora J.W."/>
        </authorList>
    </citation>
    <scope>NUCLEOTIDE SEQUENCE</scope>
    <source>
        <strain evidence="4">RSA 2281</strain>
    </source>
</reference>
<dbReference type="PANTHER" id="PTHR22978">
    <property type="entry name" value="B-CELL TRANSLOCATION GENE"/>
    <property type="match status" value="1"/>
</dbReference>
<dbReference type="EMBL" id="JAIXMP010000005">
    <property type="protein sequence ID" value="KAI9273073.1"/>
    <property type="molecule type" value="Genomic_DNA"/>
</dbReference>
<dbReference type="GO" id="GO:0005634">
    <property type="term" value="C:nucleus"/>
    <property type="evidence" value="ECO:0007669"/>
    <property type="project" value="TreeGrafter"/>
</dbReference>
<protein>
    <recommendedName>
        <fullName evidence="3">Anti-proliferative protein domain-containing protein</fullName>
    </recommendedName>
</protein>